<keyword evidence="2" id="KW-1185">Reference proteome</keyword>
<organism evidence="1 2">
    <name type="scientific">Roridomyces roridus</name>
    <dbReference type="NCBI Taxonomy" id="1738132"/>
    <lineage>
        <taxon>Eukaryota</taxon>
        <taxon>Fungi</taxon>
        <taxon>Dikarya</taxon>
        <taxon>Basidiomycota</taxon>
        <taxon>Agaricomycotina</taxon>
        <taxon>Agaricomycetes</taxon>
        <taxon>Agaricomycetidae</taxon>
        <taxon>Agaricales</taxon>
        <taxon>Marasmiineae</taxon>
        <taxon>Mycenaceae</taxon>
        <taxon>Roridomyces</taxon>
    </lineage>
</organism>
<gene>
    <name evidence="1" type="ORF">FB45DRAFT_1084808</name>
</gene>
<name>A0AAD7BN87_9AGAR</name>
<accession>A0AAD7BN87</accession>
<comment type="caution">
    <text evidence="1">The sequence shown here is derived from an EMBL/GenBank/DDBJ whole genome shotgun (WGS) entry which is preliminary data.</text>
</comment>
<dbReference type="AlphaFoldDB" id="A0AAD7BN87"/>
<proteinExistence type="predicted"/>
<protein>
    <submittedName>
        <fullName evidence="1">Uncharacterized protein</fullName>
    </submittedName>
</protein>
<dbReference type="Proteomes" id="UP001221142">
    <property type="component" value="Unassembled WGS sequence"/>
</dbReference>
<evidence type="ECO:0000313" key="1">
    <source>
        <dbReference type="EMBL" id="KAJ7625983.1"/>
    </source>
</evidence>
<reference evidence="1" key="1">
    <citation type="submission" date="2023-03" db="EMBL/GenBank/DDBJ databases">
        <title>Massive genome expansion in bonnet fungi (Mycena s.s.) driven by repeated elements and novel gene families across ecological guilds.</title>
        <authorList>
            <consortium name="Lawrence Berkeley National Laboratory"/>
            <person name="Harder C.B."/>
            <person name="Miyauchi S."/>
            <person name="Viragh M."/>
            <person name="Kuo A."/>
            <person name="Thoen E."/>
            <person name="Andreopoulos B."/>
            <person name="Lu D."/>
            <person name="Skrede I."/>
            <person name="Drula E."/>
            <person name="Henrissat B."/>
            <person name="Morin E."/>
            <person name="Kohler A."/>
            <person name="Barry K."/>
            <person name="LaButti K."/>
            <person name="Morin E."/>
            <person name="Salamov A."/>
            <person name="Lipzen A."/>
            <person name="Mereny Z."/>
            <person name="Hegedus B."/>
            <person name="Baldrian P."/>
            <person name="Stursova M."/>
            <person name="Weitz H."/>
            <person name="Taylor A."/>
            <person name="Grigoriev I.V."/>
            <person name="Nagy L.G."/>
            <person name="Martin F."/>
            <person name="Kauserud H."/>
        </authorList>
    </citation>
    <scope>NUCLEOTIDE SEQUENCE</scope>
    <source>
        <strain evidence="1">9284</strain>
    </source>
</reference>
<sequence length="319" mass="35855">MDQVINIIGLPPNNAHPVVRHYDDSVRHKAASASEGKERLPLSKAARSVEAALSDAVDFDWLGRCRLPLNPGLVATFMAPLSILDGRLRSGDLTNPKRAKTIATALWICLAIQDRLGEDWDLGGTTFLHLQAGAIIPDPDITRALAARDVQTGAMPLDDILSFQDLSMLGHQLTVYDPRRAVVFYQHAPEVPRIHQPPIWIVHLNVNIRRRDELKESFKVRFDVADEEPEPMDTSSMSSADVPLRLTAVKRKNGSDNEELPIAKRRPVRAAAQRRLSRADLFAHVTTPNKPDKHWRRTALKSWEPRLDRIEEEAEEDII</sequence>
<evidence type="ECO:0000313" key="2">
    <source>
        <dbReference type="Proteomes" id="UP001221142"/>
    </source>
</evidence>
<dbReference type="EMBL" id="JARKIF010000012">
    <property type="protein sequence ID" value="KAJ7625983.1"/>
    <property type="molecule type" value="Genomic_DNA"/>
</dbReference>